<dbReference type="PANTHER" id="PTHR30055:SF234">
    <property type="entry name" value="HTH-TYPE TRANSCRIPTIONAL REGULATOR BETI"/>
    <property type="match status" value="1"/>
</dbReference>
<dbReference type="InterPro" id="IPR009057">
    <property type="entry name" value="Homeodomain-like_sf"/>
</dbReference>
<dbReference type="EMBL" id="LYBW01000044">
    <property type="protein sequence ID" value="ODR92399.1"/>
    <property type="molecule type" value="Genomic_DNA"/>
</dbReference>
<sequence>MNTQKMRKYSSPLREAHTQDTRERILDAVGVALQETPDGNMSIDAVARIANVERRTVFRHFTSKEALLDAFWEWINARLTDKTLPESLEELLWAPRQTFTRFDREEALIRASLHTSSGREMRLRMVPKRREAFHQALLEVTRGLEDNEARRVEAIAHLLYSASAWETLRDYGGLSGEEAGETVEWALRLLVETIARQKNDGDAPEITDRREK</sequence>
<evidence type="ECO:0000256" key="4">
    <source>
        <dbReference type="PROSITE-ProRule" id="PRU00335"/>
    </source>
</evidence>
<comment type="caution">
    <text evidence="6">The sequence shown here is derived from an EMBL/GenBank/DDBJ whole genome shotgun (WGS) entry which is preliminary data.</text>
</comment>
<feature type="DNA-binding region" description="H-T-H motif" evidence="4">
    <location>
        <begin position="42"/>
        <end position="61"/>
    </location>
</feature>
<dbReference type="STRING" id="1752398.A8M32_05005"/>
<dbReference type="Gene3D" id="1.10.357.10">
    <property type="entry name" value="Tetracycline Repressor, domain 2"/>
    <property type="match status" value="1"/>
</dbReference>
<dbReference type="OrthoDB" id="9795011at2"/>
<keyword evidence="3" id="KW-0804">Transcription</keyword>
<dbReference type="AlphaFoldDB" id="A0A1E3VFN0"/>
<dbReference type="InterPro" id="IPR001647">
    <property type="entry name" value="HTH_TetR"/>
</dbReference>
<keyword evidence="1" id="KW-0805">Transcription regulation</keyword>
<dbReference type="InterPro" id="IPR050109">
    <property type="entry name" value="HTH-type_TetR-like_transc_reg"/>
</dbReference>
<keyword evidence="2 4" id="KW-0238">DNA-binding</keyword>
<dbReference type="GO" id="GO:0000976">
    <property type="term" value="F:transcription cis-regulatory region binding"/>
    <property type="evidence" value="ECO:0007669"/>
    <property type="project" value="TreeGrafter"/>
</dbReference>
<keyword evidence="7" id="KW-1185">Reference proteome</keyword>
<evidence type="ECO:0000313" key="6">
    <source>
        <dbReference type="EMBL" id="ODR92399.1"/>
    </source>
</evidence>
<dbReference type="Pfam" id="PF00440">
    <property type="entry name" value="TetR_N"/>
    <property type="match status" value="1"/>
</dbReference>
<evidence type="ECO:0000259" key="5">
    <source>
        <dbReference type="PROSITE" id="PS50977"/>
    </source>
</evidence>
<organism evidence="6 7">
    <name type="scientific">Sinorhizobium alkalisoli</name>
    <dbReference type="NCBI Taxonomy" id="1752398"/>
    <lineage>
        <taxon>Bacteria</taxon>
        <taxon>Pseudomonadati</taxon>
        <taxon>Pseudomonadota</taxon>
        <taxon>Alphaproteobacteria</taxon>
        <taxon>Hyphomicrobiales</taxon>
        <taxon>Rhizobiaceae</taxon>
        <taxon>Sinorhizobium/Ensifer group</taxon>
        <taxon>Sinorhizobium</taxon>
    </lineage>
</organism>
<evidence type="ECO:0000256" key="1">
    <source>
        <dbReference type="ARBA" id="ARBA00023015"/>
    </source>
</evidence>
<dbReference type="PROSITE" id="PS50977">
    <property type="entry name" value="HTH_TETR_2"/>
    <property type="match status" value="1"/>
</dbReference>
<evidence type="ECO:0000256" key="3">
    <source>
        <dbReference type="ARBA" id="ARBA00023163"/>
    </source>
</evidence>
<accession>A0A1E3VFN0</accession>
<dbReference type="PANTHER" id="PTHR30055">
    <property type="entry name" value="HTH-TYPE TRANSCRIPTIONAL REGULATOR RUTR"/>
    <property type="match status" value="1"/>
</dbReference>
<protein>
    <recommendedName>
        <fullName evidence="5">HTH tetR-type domain-containing protein</fullName>
    </recommendedName>
</protein>
<proteinExistence type="predicted"/>
<evidence type="ECO:0000313" key="7">
    <source>
        <dbReference type="Proteomes" id="UP000094342"/>
    </source>
</evidence>
<dbReference type="SUPFAM" id="SSF46689">
    <property type="entry name" value="Homeodomain-like"/>
    <property type="match status" value="1"/>
</dbReference>
<evidence type="ECO:0000256" key="2">
    <source>
        <dbReference type="ARBA" id="ARBA00023125"/>
    </source>
</evidence>
<name>A0A1E3VFN0_9HYPH</name>
<feature type="domain" description="HTH tetR-type" evidence="5">
    <location>
        <begin position="19"/>
        <end position="79"/>
    </location>
</feature>
<reference evidence="7" key="1">
    <citation type="submission" date="2016-05" db="EMBL/GenBank/DDBJ databases">
        <authorList>
            <person name="Li Y."/>
        </authorList>
    </citation>
    <scope>NUCLEOTIDE SEQUENCE [LARGE SCALE GENOMIC DNA]</scope>
    <source>
        <strain evidence="7">YIC4027</strain>
    </source>
</reference>
<gene>
    <name evidence="6" type="ORF">A8M32_05005</name>
</gene>
<dbReference type="Proteomes" id="UP000094342">
    <property type="component" value="Unassembled WGS sequence"/>
</dbReference>
<dbReference type="GO" id="GO:0003700">
    <property type="term" value="F:DNA-binding transcription factor activity"/>
    <property type="evidence" value="ECO:0007669"/>
    <property type="project" value="TreeGrafter"/>
</dbReference>